<dbReference type="Gene3D" id="1.50.10.100">
    <property type="entry name" value="Chondroitin AC/alginate lyase"/>
    <property type="match status" value="1"/>
</dbReference>
<proteinExistence type="predicted"/>
<organism evidence="1 2">
    <name type="scientific">Actinoplanes xinjiangensis</name>
    <dbReference type="NCBI Taxonomy" id="512350"/>
    <lineage>
        <taxon>Bacteria</taxon>
        <taxon>Bacillati</taxon>
        <taxon>Actinomycetota</taxon>
        <taxon>Actinomycetes</taxon>
        <taxon>Micromonosporales</taxon>
        <taxon>Micromonosporaceae</taxon>
        <taxon>Actinoplanes</taxon>
    </lineage>
</organism>
<accession>A0A316FCF2</accession>
<dbReference type="InterPro" id="IPR008929">
    <property type="entry name" value="Chondroitin_lyas"/>
</dbReference>
<dbReference type="InterPro" id="IPR008928">
    <property type="entry name" value="6-hairpin_glycosidase_sf"/>
</dbReference>
<keyword evidence="2" id="KW-1185">Reference proteome</keyword>
<comment type="caution">
    <text evidence="1">The sequence shown here is derived from an EMBL/GenBank/DDBJ whole genome shotgun (WGS) entry which is preliminary data.</text>
</comment>
<dbReference type="RefSeq" id="WP_109596174.1">
    <property type="nucleotide sequence ID" value="NZ_BONA01000061.1"/>
</dbReference>
<sequence length="577" mass="61781">MTDSDPEFTARVRTALEREVRGIRTETGDLWCQLQHRRLAERVKALAAAWHLTGDSGLLTPAAQLTGLLRERQNPGGLFRGGDNVDSPPDSAFSVNDLADAARLLREADDQSAQRLADRLVHLLDTMTPALVKGGVHTPNHRWELSAALARLHRLAPRPEIAARVGQWLAEGIDIEDGLYSERSANYAAAVSNPSLLVIADVFDRPDLLDAVEANLTATLDLLMPDGTVETVLSRRQDQTRRVPLREYLIPLRALAILRDRGDLAWAAGIALEQGVPAPANAVVMPLVNRRLPAPVAPAVPRQRLFAAAGTLVAHGPDSTAVVFGGSDYPRHRRIRSGLANSPTLLRLHAGATVLESVRLSRTFFGLGPFRAETLTLSPDTPADEAGPVVTLTETVSAAYYQPLPGDGTGRYALTDDGRFSAAMDFARRPRDEVSLTTRVRVALPQAGSHRCLSAAETAVEASSVLRSVPRVDLTVDIDGAAVDWALELAFRPGGTMTGARAIGGCRWHLESGTATYGGLHVTVVEASETASESDPGYHPGEDYAFLGGTDAADGVLLYVTGKAPSRLRLSITAPVV</sequence>
<protein>
    <recommendedName>
        <fullName evidence="3">Heparinase II/III-like protein</fullName>
    </recommendedName>
</protein>
<name>A0A316FCF2_9ACTN</name>
<evidence type="ECO:0008006" key="3">
    <source>
        <dbReference type="Google" id="ProtNLM"/>
    </source>
</evidence>
<dbReference type="SUPFAM" id="SSF48208">
    <property type="entry name" value="Six-hairpin glycosidases"/>
    <property type="match status" value="1"/>
</dbReference>
<evidence type="ECO:0000313" key="2">
    <source>
        <dbReference type="Proteomes" id="UP000245697"/>
    </source>
</evidence>
<dbReference type="AlphaFoldDB" id="A0A316FCF2"/>
<dbReference type="GO" id="GO:0005975">
    <property type="term" value="P:carbohydrate metabolic process"/>
    <property type="evidence" value="ECO:0007669"/>
    <property type="project" value="InterPro"/>
</dbReference>
<reference evidence="1 2" key="1">
    <citation type="submission" date="2018-05" db="EMBL/GenBank/DDBJ databases">
        <title>Genomic Encyclopedia of Archaeal and Bacterial Type Strains, Phase II (KMG-II): from individual species to whole genera.</title>
        <authorList>
            <person name="Goeker M."/>
        </authorList>
    </citation>
    <scope>NUCLEOTIDE SEQUENCE [LARGE SCALE GENOMIC DNA]</scope>
    <source>
        <strain evidence="1 2">DSM 45184</strain>
    </source>
</reference>
<evidence type="ECO:0000313" key="1">
    <source>
        <dbReference type="EMBL" id="PWK45169.1"/>
    </source>
</evidence>
<gene>
    <name evidence="1" type="ORF">BC793_111143</name>
</gene>
<dbReference type="OrthoDB" id="1290722at2"/>
<dbReference type="EMBL" id="QGGR01000011">
    <property type="protein sequence ID" value="PWK45169.1"/>
    <property type="molecule type" value="Genomic_DNA"/>
</dbReference>
<dbReference type="Proteomes" id="UP000245697">
    <property type="component" value="Unassembled WGS sequence"/>
</dbReference>